<comment type="caution">
    <text evidence="1">The sequence shown here is derived from an EMBL/GenBank/DDBJ whole genome shotgun (WGS) entry which is preliminary data.</text>
</comment>
<organism evidence="1 2">
    <name type="scientific">Trichinella papuae</name>
    <dbReference type="NCBI Taxonomy" id="268474"/>
    <lineage>
        <taxon>Eukaryota</taxon>
        <taxon>Metazoa</taxon>
        <taxon>Ecdysozoa</taxon>
        <taxon>Nematoda</taxon>
        <taxon>Enoplea</taxon>
        <taxon>Dorylaimia</taxon>
        <taxon>Trichinellida</taxon>
        <taxon>Trichinellidae</taxon>
        <taxon>Trichinella</taxon>
    </lineage>
</organism>
<protein>
    <submittedName>
        <fullName evidence="1">Uncharacterized protein</fullName>
    </submittedName>
</protein>
<proteinExistence type="predicted"/>
<accession>A0A0V1MM59</accession>
<dbReference type="Proteomes" id="UP000054843">
    <property type="component" value="Unassembled WGS sequence"/>
</dbReference>
<dbReference type="AlphaFoldDB" id="A0A0V1MM59"/>
<evidence type="ECO:0000313" key="2">
    <source>
        <dbReference type="Proteomes" id="UP000054843"/>
    </source>
</evidence>
<gene>
    <name evidence="1" type="ORF">T10_1185</name>
</gene>
<evidence type="ECO:0000313" key="1">
    <source>
        <dbReference type="EMBL" id="KRZ72920.1"/>
    </source>
</evidence>
<sequence length="66" mass="7873">MNNNRAEEEEEEEKLSLTRREQSVLITAITELERLNGFLLQNELINRRPKKMHREEVVVHGMSRVK</sequence>
<name>A0A0V1MM59_9BILA</name>
<dbReference type="EMBL" id="JYDO01000071">
    <property type="protein sequence ID" value="KRZ72920.1"/>
    <property type="molecule type" value="Genomic_DNA"/>
</dbReference>
<reference evidence="1 2" key="1">
    <citation type="submission" date="2015-01" db="EMBL/GenBank/DDBJ databases">
        <title>Evolution of Trichinella species and genotypes.</title>
        <authorList>
            <person name="Korhonen P.K."/>
            <person name="Edoardo P."/>
            <person name="Giuseppe L.R."/>
            <person name="Gasser R.B."/>
        </authorList>
    </citation>
    <scope>NUCLEOTIDE SEQUENCE [LARGE SCALE GENOMIC DNA]</scope>
    <source>
        <strain evidence="1">ISS1980</strain>
    </source>
</reference>
<keyword evidence="2" id="KW-1185">Reference proteome</keyword>